<dbReference type="RefSeq" id="WP_213355331.1">
    <property type="nucleotide sequence ID" value="NZ_JAHBGB010000044.1"/>
</dbReference>
<dbReference type="EMBL" id="JBHUHD010000001">
    <property type="protein sequence ID" value="MFD2138925.1"/>
    <property type="molecule type" value="Genomic_DNA"/>
</dbReference>
<gene>
    <name evidence="3" type="ORF">ACFSNC_00785</name>
</gene>
<keyword evidence="4" id="KW-1185">Reference proteome</keyword>
<evidence type="ECO:0000256" key="1">
    <source>
        <dbReference type="SAM" id="Phobius"/>
    </source>
</evidence>
<sequence length="135" mass="14024">MIRHAIIASAFLVAAPLAANAQQGAGVAAGATSGAVGGAIVGGPVGAVVGGVAGAVVGGIAEDHRTRFHHYVVEERIPSYGYQEDVVVGAELPADGVRYYEVPPEYGVTEYRYTVVNDQTVLVDPRTHRVVQIIE</sequence>
<keyword evidence="1" id="KW-0472">Membrane</keyword>
<dbReference type="InterPro" id="IPR009642">
    <property type="entry name" value="DUF1236"/>
</dbReference>
<dbReference type="Proteomes" id="UP001597299">
    <property type="component" value="Unassembled WGS sequence"/>
</dbReference>
<organism evidence="3 4">
    <name type="scientific">Ancylobacter oerskovii</name>
    <dbReference type="NCBI Taxonomy" id="459519"/>
    <lineage>
        <taxon>Bacteria</taxon>
        <taxon>Pseudomonadati</taxon>
        <taxon>Pseudomonadota</taxon>
        <taxon>Alphaproteobacteria</taxon>
        <taxon>Hyphomicrobiales</taxon>
        <taxon>Xanthobacteraceae</taxon>
        <taxon>Ancylobacter</taxon>
    </lineage>
</organism>
<protein>
    <submittedName>
        <fullName evidence="3">DUF1236 domain-containing protein</fullName>
    </submittedName>
</protein>
<feature type="chain" id="PRO_5045890624" evidence="2">
    <location>
        <begin position="22"/>
        <end position="135"/>
    </location>
</feature>
<keyword evidence="2" id="KW-0732">Signal</keyword>
<keyword evidence="1" id="KW-0812">Transmembrane</keyword>
<name>A0ABW4YRG6_9HYPH</name>
<comment type="caution">
    <text evidence="3">The sequence shown here is derived from an EMBL/GenBank/DDBJ whole genome shotgun (WGS) entry which is preliminary data.</text>
</comment>
<evidence type="ECO:0000256" key="2">
    <source>
        <dbReference type="SAM" id="SignalP"/>
    </source>
</evidence>
<dbReference type="Pfam" id="PF06823">
    <property type="entry name" value="DUF1236"/>
    <property type="match status" value="1"/>
</dbReference>
<proteinExistence type="predicted"/>
<reference evidence="4" key="1">
    <citation type="journal article" date="2019" name="Int. J. Syst. Evol. Microbiol.">
        <title>The Global Catalogue of Microorganisms (GCM) 10K type strain sequencing project: providing services to taxonomists for standard genome sequencing and annotation.</title>
        <authorList>
            <consortium name="The Broad Institute Genomics Platform"/>
            <consortium name="The Broad Institute Genome Sequencing Center for Infectious Disease"/>
            <person name="Wu L."/>
            <person name="Ma J."/>
        </authorList>
    </citation>
    <scope>NUCLEOTIDE SEQUENCE [LARGE SCALE GENOMIC DNA]</scope>
    <source>
        <strain evidence="4">CCM 7435</strain>
    </source>
</reference>
<accession>A0ABW4YRG6</accession>
<feature type="transmembrane region" description="Helical" evidence="1">
    <location>
        <begin position="40"/>
        <end position="61"/>
    </location>
</feature>
<evidence type="ECO:0000313" key="4">
    <source>
        <dbReference type="Proteomes" id="UP001597299"/>
    </source>
</evidence>
<keyword evidence="1" id="KW-1133">Transmembrane helix</keyword>
<feature type="signal peptide" evidence="2">
    <location>
        <begin position="1"/>
        <end position="21"/>
    </location>
</feature>
<evidence type="ECO:0000313" key="3">
    <source>
        <dbReference type="EMBL" id="MFD2138925.1"/>
    </source>
</evidence>